<dbReference type="EMBL" id="LXQA010649864">
    <property type="protein sequence ID" value="MCI64137.1"/>
    <property type="molecule type" value="Genomic_DNA"/>
</dbReference>
<comment type="caution">
    <text evidence="1">The sequence shown here is derived from an EMBL/GenBank/DDBJ whole genome shotgun (WGS) entry which is preliminary data.</text>
</comment>
<organism evidence="1 2">
    <name type="scientific">Trifolium medium</name>
    <dbReference type="NCBI Taxonomy" id="97028"/>
    <lineage>
        <taxon>Eukaryota</taxon>
        <taxon>Viridiplantae</taxon>
        <taxon>Streptophyta</taxon>
        <taxon>Embryophyta</taxon>
        <taxon>Tracheophyta</taxon>
        <taxon>Spermatophyta</taxon>
        <taxon>Magnoliopsida</taxon>
        <taxon>eudicotyledons</taxon>
        <taxon>Gunneridae</taxon>
        <taxon>Pentapetalae</taxon>
        <taxon>rosids</taxon>
        <taxon>fabids</taxon>
        <taxon>Fabales</taxon>
        <taxon>Fabaceae</taxon>
        <taxon>Papilionoideae</taxon>
        <taxon>50 kb inversion clade</taxon>
        <taxon>NPAAA clade</taxon>
        <taxon>Hologalegina</taxon>
        <taxon>IRL clade</taxon>
        <taxon>Trifolieae</taxon>
        <taxon>Trifolium</taxon>
    </lineage>
</organism>
<evidence type="ECO:0000313" key="1">
    <source>
        <dbReference type="EMBL" id="MCI64137.1"/>
    </source>
</evidence>
<proteinExistence type="predicted"/>
<dbReference type="Proteomes" id="UP000265520">
    <property type="component" value="Unassembled WGS sequence"/>
</dbReference>
<sequence length="29" mass="3265">MPLRTEGREVKKLMNKEIALVKVIWGGPA</sequence>
<feature type="non-terminal residue" evidence="1">
    <location>
        <position position="29"/>
    </location>
</feature>
<accession>A0A392TUL6</accession>
<dbReference type="AlphaFoldDB" id="A0A392TUL6"/>
<keyword evidence="2" id="KW-1185">Reference proteome</keyword>
<name>A0A392TUL6_9FABA</name>
<evidence type="ECO:0000313" key="2">
    <source>
        <dbReference type="Proteomes" id="UP000265520"/>
    </source>
</evidence>
<reference evidence="1 2" key="1">
    <citation type="journal article" date="2018" name="Front. Plant Sci.">
        <title>Red Clover (Trifolium pratense) and Zigzag Clover (T. medium) - A Picture of Genomic Similarities and Differences.</title>
        <authorList>
            <person name="Dluhosova J."/>
            <person name="Istvanek J."/>
            <person name="Nedelnik J."/>
            <person name="Repkova J."/>
        </authorList>
    </citation>
    <scope>NUCLEOTIDE SEQUENCE [LARGE SCALE GENOMIC DNA]</scope>
    <source>
        <strain evidence="2">cv. 10/8</strain>
        <tissue evidence="1">Leaf</tissue>
    </source>
</reference>
<protein>
    <submittedName>
        <fullName evidence="1">Uncharacterized protein</fullName>
    </submittedName>
</protein>